<evidence type="ECO:0000259" key="10">
    <source>
        <dbReference type="PROSITE" id="PS50157"/>
    </source>
</evidence>
<dbReference type="InterPro" id="IPR013761">
    <property type="entry name" value="SAM/pointed_sf"/>
</dbReference>
<dbReference type="GO" id="GO:0005634">
    <property type="term" value="C:nucleus"/>
    <property type="evidence" value="ECO:0007669"/>
    <property type="project" value="UniProtKB-SubCell"/>
</dbReference>
<evidence type="ECO:0000313" key="11">
    <source>
        <dbReference type="EMBL" id="TNN50056.1"/>
    </source>
</evidence>
<dbReference type="Gene3D" id="3.30.160.60">
    <property type="entry name" value="Classic Zinc Finger"/>
    <property type="match status" value="1"/>
</dbReference>
<dbReference type="PANTHER" id="PTHR45718">
    <property type="entry name" value="TRANSCRIPTIONAL ACTIVATOR CUBITUS INTERRUPTUS"/>
    <property type="match status" value="1"/>
</dbReference>
<evidence type="ECO:0000256" key="6">
    <source>
        <dbReference type="ARBA" id="ARBA00022833"/>
    </source>
</evidence>
<keyword evidence="4" id="KW-0677">Repeat</keyword>
<dbReference type="PROSITE" id="PS50157">
    <property type="entry name" value="ZINC_FINGER_C2H2_2"/>
    <property type="match status" value="1"/>
</dbReference>
<keyword evidence="3" id="KW-0479">Metal-binding</keyword>
<keyword evidence="5 8" id="KW-0863">Zinc-finger</keyword>
<dbReference type="GO" id="GO:0000978">
    <property type="term" value="F:RNA polymerase II cis-regulatory region sequence-specific DNA binding"/>
    <property type="evidence" value="ECO:0007669"/>
    <property type="project" value="TreeGrafter"/>
</dbReference>
<comment type="subcellular location">
    <subcellularLocation>
        <location evidence="1">Nucleus</location>
    </subcellularLocation>
</comment>
<dbReference type="InterPro" id="IPR036236">
    <property type="entry name" value="Znf_C2H2_sf"/>
</dbReference>
<dbReference type="SMART" id="SM00355">
    <property type="entry name" value="ZnF_C2H2"/>
    <property type="match status" value="1"/>
</dbReference>
<reference evidence="11 12" key="1">
    <citation type="submission" date="2019-03" db="EMBL/GenBank/DDBJ databases">
        <title>First draft genome of Liparis tanakae, snailfish: a comprehensive survey of snailfish specific genes.</title>
        <authorList>
            <person name="Kim W."/>
            <person name="Song I."/>
            <person name="Jeong J.-H."/>
            <person name="Kim D."/>
            <person name="Kim S."/>
            <person name="Ryu S."/>
            <person name="Song J.Y."/>
            <person name="Lee S.K."/>
        </authorList>
    </citation>
    <scope>NUCLEOTIDE SEQUENCE [LARGE SCALE GENOMIC DNA]</scope>
    <source>
        <tissue evidence="11">Muscle</tissue>
    </source>
</reference>
<dbReference type="Proteomes" id="UP000314294">
    <property type="component" value="Unassembled WGS sequence"/>
</dbReference>
<comment type="caution">
    <text evidence="11">The sequence shown here is derived from an EMBL/GenBank/DDBJ whole genome shotgun (WGS) entry which is preliminary data.</text>
</comment>
<keyword evidence="7" id="KW-0539">Nucleus</keyword>
<evidence type="ECO:0000313" key="12">
    <source>
        <dbReference type="Proteomes" id="UP000314294"/>
    </source>
</evidence>
<protein>
    <submittedName>
        <fullName evidence="11">Zinc finger protein GLI2</fullName>
    </submittedName>
</protein>
<feature type="compositionally biased region" description="Basic and acidic residues" evidence="9">
    <location>
        <begin position="49"/>
        <end position="63"/>
    </location>
</feature>
<evidence type="ECO:0000256" key="2">
    <source>
        <dbReference type="ARBA" id="ARBA00010831"/>
    </source>
</evidence>
<gene>
    <name evidence="11" type="primary">GLI2_2</name>
    <name evidence="11" type="ORF">EYF80_039734</name>
</gene>
<dbReference type="InterPro" id="IPR043359">
    <property type="entry name" value="GLI-like"/>
</dbReference>
<evidence type="ECO:0000256" key="9">
    <source>
        <dbReference type="SAM" id="MobiDB-lite"/>
    </source>
</evidence>
<evidence type="ECO:0000256" key="8">
    <source>
        <dbReference type="PROSITE-ProRule" id="PRU00042"/>
    </source>
</evidence>
<proteinExistence type="inferred from homology"/>
<evidence type="ECO:0000256" key="1">
    <source>
        <dbReference type="ARBA" id="ARBA00004123"/>
    </source>
</evidence>
<evidence type="ECO:0000256" key="5">
    <source>
        <dbReference type="ARBA" id="ARBA00022771"/>
    </source>
</evidence>
<dbReference type="EMBL" id="SRLO01000632">
    <property type="protein sequence ID" value="TNN50056.1"/>
    <property type="molecule type" value="Genomic_DNA"/>
</dbReference>
<dbReference type="PANTHER" id="PTHR45718:SF4">
    <property type="entry name" value="TRANSCRIPTIONAL ACTIVATOR CUBITUS INTERRUPTUS"/>
    <property type="match status" value="1"/>
</dbReference>
<dbReference type="SUPFAM" id="SSF47769">
    <property type="entry name" value="SAM/Pointed domain"/>
    <property type="match status" value="1"/>
</dbReference>
<keyword evidence="12" id="KW-1185">Reference proteome</keyword>
<dbReference type="OrthoDB" id="3214149at2759"/>
<dbReference type="GO" id="GO:0007224">
    <property type="term" value="P:smoothened signaling pathway"/>
    <property type="evidence" value="ECO:0007669"/>
    <property type="project" value="TreeGrafter"/>
</dbReference>
<feature type="region of interest" description="Disordered" evidence="9">
    <location>
        <begin position="37"/>
        <end position="63"/>
    </location>
</feature>
<dbReference type="FunFam" id="3.30.160.60:FF:000036">
    <property type="entry name" value="GLI family zinc finger 3"/>
    <property type="match status" value="1"/>
</dbReference>
<comment type="similarity">
    <text evidence="2">Belongs to the GLI C2H2-type zinc-finger protein family.</text>
</comment>
<dbReference type="PROSITE" id="PS00028">
    <property type="entry name" value="ZINC_FINGER_C2H2_1"/>
    <property type="match status" value="1"/>
</dbReference>
<accession>A0A4Z2G933</accession>
<organism evidence="11 12">
    <name type="scientific">Liparis tanakae</name>
    <name type="common">Tanaka's snailfish</name>
    <dbReference type="NCBI Taxonomy" id="230148"/>
    <lineage>
        <taxon>Eukaryota</taxon>
        <taxon>Metazoa</taxon>
        <taxon>Chordata</taxon>
        <taxon>Craniata</taxon>
        <taxon>Vertebrata</taxon>
        <taxon>Euteleostomi</taxon>
        <taxon>Actinopterygii</taxon>
        <taxon>Neopterygii</taxon>
        <taxon>Teleostei</taxon>
        <taxon>Neoteleostei</taxon>
        <taxon>Acanthomorphata</taxon>
        <taxon>Eupercaria</taxon>
        <taxon>Perciformes</taxon>
        <taxon>Cottioidei</taxon>
        <taxon>Cottales</taxon>
        <taxon>Liparidae</taxon>
        <taxon>Liparis</taxon>
    </lineage>
</organism>
<evidence type="ECO:0000256" key="4">
    <source>
        <dbReference type="ARBA" id="ARBA00022737"/>
    </source>
</evidence>
<dbReference type="AlphaFoldDB" id="A0A4Z2G933"/>
<evidence type="ECO:0000256" key="3">
    <source>
        <dbReference type="ARBA" id="ARBA00022723"/>
    </source>
</evidence>
<dbReference type="GO" id="GO:0000981">
    <property type="term" value="F:DNA-binding transcription factor activity, RNA polymerase II-specific"/>
    <property type="evidence" value="ECO:0007669"/>
    <property type="project" value="TreeGrafter"/>
</dbReference>
<evidence type="ECO:0000256" key="7">
    <source>
        <dbReference type="ARBA" id="ARBA00023242"/>
    </source>
</evidence>
<keyword evidence="6" id="KW-0862">Zinc</keyword>
<dbReference type="SUPFAM" id="SSF57667">
    <property type="entry name" value="beta-beta-alpha zinc fingers"/>
    <property type="match status" value="1"/>
</dbReference>
<dbReference type="GO" id="GO:0008270">
    <property type="term" value="F:zinc ion binding"/>
    <property type="evidence" value="ECO:0007669"/>
    <property type="project" value="UniProtKB-KW"/>
</dbReference>
<feature type="domain" description="C2H2-type" evidence="10">
    <location>
        <begin position="24"/>
        <end position="54"/>
    </location>
</feature>
<name>A0A4Z2G933_9TELE</name>
<dbReference type="InterPro" id="IPR013087">
    <property type="entry name" value="Znf_C2H2_type"/>
</dbReference>
<sequence length="125" mass="14168">MMTIVIPDQSALSILRSHTGEKPYVCEHEGCNKAFSNASDRAKHQNRTHSNESQEDDRAPDMKDWSKDQVRDWILTLRDAFDRVAELLFKGDVTGPKISLLAQNLCQEEHASPIHSVDLLLHTDT</sequence>